<feature type="domain" description="Auxiliary Activity family 9 catalytic" evidence="8">
    <location>
        <begin position="20"/>
        <end position="242"/>
    </location>
</feature>
<comment type="subcellular location">
    <subcellularLocation>
        <location evidence="2 6">Secreted</location>
    </subcellularLocation>
</comment>
<dbReference type="GO" id="GO:0005576">
    <property type="term" value="C:extracellular region"/>
    <property type="evidence" value="ECO:0007669"/>
    <property type="project" value="UniProtKB-SubCell"/>
</dbReference>
<protein>
    <recommendedName>
        <fullName evidence="6">AA9 family lytic polysaccharide monooxygenase</fullName>
        <ecNumber evidence="6">1.14.99.56</ecNumber>
    </recommendedName>
    <alternativeName>
        <fullName evidence="6">Endo-beta-1,4-glucanase</fullName>
    </alternativeName>
    <alternativeName>
        <fullName evidence="6">Glycosyl hydrolase 61 family protein</fullName>
    </alternativeName>
</protein>
<evidence type="ECO:0000256" key="5">
    <source>
        <dbReference type="ARBA" id="ARBA00023180"/>
    </source>
</evidence>
<evidence type="ECO:0000256" key="4">
    <source>
        <dbReference type="ARBA" id="ARBA00023157"/>
    </source>
</evidence>
<keyword evidence="7" id="KW-0732">Signal</keyword>
<feature type="chain" id="PRO_5004508151" description="AA9 family lytic polysaccharide monooxygenase" evidence="7">
    <location>
        <begin position="20"/>
        <end position="253"/>
    </location>
</feature>
<accession>S3DFI0</accession>
<dbReference type="PANTHER" id="PTHR33353:SF19">
    <property type="entry name" value="GLYCOSYLHYDROLASE FAMILY 61-8 PROTEIN"/>
    <property type="match status" value="1"/>
</dbReference>
<dbReference type="Gene3D" id="2.70.50.70">
    <property type="match status" value="1"/>
</dbReference>
<keyword evidence="4 6" id="KW-1015">Disulfide bond</keyword>
<dbReference type="GO" id="GO:0008810">
    <property type="term" value="F:cellulase activity"/>
    <property type="evidence" value="ECO:0007669"/>
    <property type="project" value="UniProtKB-UniRule"/>
</dbReference>
<keyword evidence="6" id="KW-0119">Carbohydrate metabolism</keyword>
<dbReference type="GeneID" id="19462748"/>
<dbReference type="OrthoDB" id="4849160at2759"/>
<name>S3DFI0_GLAL2</name>
<keyword evidence="3 6" id="KW-0964">Secreted</keyword>
<dbReference type="AlphaFoldDB" id="S3DFI0"/>
<dbReference type="Pfam" id="PF03443">
    <property type="entry name" value="AA9"/>
    <property type="match status" value="1"/>
</dbReference>
<comment type="function">
    <text evidence="6">Lytic polysaccharide monooxygenase (LMPO) that depolymerizes crystalline and amorphous polysaccharides via the oxidation of scissile alpha- or beta-(1-4)-glycosidic bonds, yielding C1 and/or C4 oxidation products. Catalysis by LPMOs requires the reduction of the active-site copper from Cu(II) to Cu(I) by a reducing agent and H(2)O(2) or O(2) as a cosubstrate.</text>
</comment>
<evidence type="ECO:0000256" key="6">
    <source>
        <dbReference type="RuleBase" id="RU368122"/>
    </source>
</evidence>
<evidence type="ECO:0000256" key="1">
    <source>
        <dbReference type="ARBA" id="ARBA00001973"/>
    </source>
</evidence>
<evidence type="ECO:0000256" key="7">
    <source>
        <dbReference type="SAM" id="SignalP"/>
    </source>
</evidence>
<evidence type="ECO:0000313" key="10">
    <source>
        <dbReference type="Proteomes" id="UP000016922"/>
    </source>
</evidence>
<reference evidence="9 10" key="1">
    <citation type="journal article" date="2013" name="BMC Genomics">
        <title>Genomics-driven discovery of the pneumocandin biosynthetic gene cluster in the fungus Glarea lozoyensis.</title>
        <authorList>
            <person name="Chen L."/>
            <person name="Yue Q."/>
            <person name="Zhang X."/>
            <person name="Xiang M."/>
            <person name="Wang C."/>
            <person name="Li S."/>
            <person name="Che Y."/>
            <person name="Ortiz-Lopez F.J."/>
            <person name="Bills G.F."/>
            <person name="Liu X."/>
            <person name="An Z."/>
        </authorList>
    </citation>
    <scope>NUCLEOTIDE SEQUENCE [LARGE SCALE GENOMIC DNA]</scope>
    <source>
        <strain evidence="10">ATCC 20868 / MF5171</strain>
    </source>
</reference>
<evidence type="ECO:0000313" key="9">
    <source>
        <dbReference type="EMBL" id="EPE30726.1"/>
    </source>
</evidence>
<keyword evidence="10" id="KW-1185">Reference proteome</keyword>
<comment type="cofactor">
    <cofactor evidence="1">
        <name>Cu(2+)</name>
        <dbReference type="ChEBI" id="CHEBI:29036"/>
    </cofactor>
</comment>
<dbReference type="GO" id="GO:0030245">
    <property type="term" value="P:cellulose catabolic process"/>
    <property type="evidence" value="ECO:0007669"/>
    <property type="project" value="UniProtKB-UniRule"/>
</dbReference>
<dbReference type="KEGG" id="glz:GLAREA_03693"/>
<keyword evidence="6" id="KW-0136">Cellulose degradation</keyword>
<dbReference type="CDD" id="cd21175">
    <property type="entry name" value="LPMO_AA9"/>
    <property type="match status" value="1"/>
</dbReference>
<dbReference type="RefSeq" id="XP_008082137.1">
    <property type="nucleotide sequence ID" value="XM_008083946.1"/>
</dbReference>
<dbReference type="EMBL" id="KE145363">
    <property type="protein sequence ID" value="EPE30726.1"/>
    <property type="molecule type" value="Genomic_DNA"/>
</dbReference>
<keyword evidence="6" id="KW-0624">Polysaccharide degradation</keyword>
<dbReference type="GO" id="GO:0030248">
    <property type="term" value="F:cellulose binding"/>
    <property type="evidence" value="ECO:0007669"/>
    <property type="project" value="UniProtKB-UniRule"/>
</dbReference>
<keyword evidence="9" id="KW-0378">Hydrolase</keyword>
<comment type="domain">
    <text evidence="6">Has a modular structure: an endo-beta-1,4-glucanase catalytic module at the N-terminus, a linker rich in serines and threonines, and a C-terminal carbohydrate-binding module (CBM).</text>
</comment>
<proteinExistence type="predicted"/>
<dbReference type="HOGENOM" id="CLU_031730_1_1_1"/>
<organism evidence="9 10">
    <name type="scientific">Glarea lozoyensis (strain ATCC 20868 / MF5171)</name>
    <dbReference type="NCBI Taxonomy" id="1116229"/>
    <lineage>
        <taxon>Eukaryota</taxon>
        <taxon>Fungi</taxon>
        <taxon>Dikarya</taxon>
        <taxon>Ascomycota</taxon>
        <taxon>Pezizomycotina</taxon>
        <taxon>Leotiomycetes</taxon>
        <taxon>Helotiales</taxon>
        <taxon>Helotiaceae</taxon>
        <taxon>Glarea</taxon>
    </lineage>
</organism>
<dbReference type="InterPro" id="IPR049892">
    <property type="entry name" value="AA9"/>
</dbReference>
<sequence length="253" mass="28161">MARICFLFACAVFFRLTTAHGGVSNYTVGSTWYRGYSPEETPEAQVGQPWLINRPWAAIEPIYDPMSLAITCNSPGTPATSSIPIRAGQNISAIYYYWLHNVGPVVAWMASCNGPCSSPSFNASNADWFKIGQKGLLSGTIVEGMWFQHEFQDWSGAPNVWTETIPKDLKPGEYLIRHEIIALHIANQPQWYPECAHLKVSGKGKKVPGKKFLAKLPGAYSLSQPEIGIDIYSDEWYNRTTYNIPGPPVWNGE</sequence>
<keyword evidence="5" id="KW-0325">Glycoprotein</keyword>
<evidence type="ECO:0000256" key="3">
    <source>
        <dbReference type="ARBA" id="ARBA00022525"/>
    </source>
</evidence>
<evidence type="ECO:0000259" key="8">
    <source>
        <dbReference type="Pfam" id="PF03443"/>
    </source>
</evidence>
<dbReference type="Proteomes" id="UP000016922">
    <property type="component" value="Unassembled WGS sequence"/>
</dbReference>
<gene>
    <name evidence="9" type="ORF">GLAREA_03693</name>
</gene>
<dbReference type="eggNOG" id="ENOG502SH9N">
    <property type="taxonomic scope" value="Eukaryota"/>
</dbReference>
<dbReference type="STRING" id="1116229.S3DFI0"/>
<dbReference type="OMA" id="WLHPVGP"/>
<dbReference type="EC" id="1.14.99.56" evidence="6"/>
<evidence type="ECO:0000256" key="2">
    <source>
        <dbReference type="ARBA" id="ARBA00004613"/>
    </source>
</evidence>
<feature type="signal peptide" evidence="7">
    <location>
        <begin position="1"/>
        <end position="19"/>
    </location>
</feature>
<comment type="catalytic activity">
    <reaction evidence="6">
        <text>[(1-&gt;4)-beta-D-glucosyl]n+m + reduced acceptor + O2 = 4-dehydro-beta-D-glucosyl-[(1-&gt;4)-beta-D-glucosyl]n-1 + [(1-&gt;4)-beta-D-glucosyl]m + acceptor + H2O.</text>
        <dbReference type="EC" id="1.14.99.56"/>
    </reaction>
</comment>
<dbReference type="PANTHER" id="PTHR33353">
    <property type="entry name" value="PUTATIVE (AFU_ORTHOLOGUE AFUA_1G12560)-RELATED"/>
    <property type="match status" value="1"/>
</dbReference>
<dbReference type="InterPro" id="IPR005103">
    <property type="entry name" value="AA9_LPMO"/>
</dbReference>